<dbReference type="Proteomes" id="UP000653099">
    <property type="component" value="Unassembled WGS sequence"/>
</dbReference>
<dbReference type="OrthoDB" id="178000at2157"/>
<feature type="region of interest" description="Disordered" evidence="2">
    <location>
        <begin position="222"/>
        <end position="370"/>
    </location>
</feature>
<keyword evidence="4" id="KW-1185">Reference proteome</keyword>
<organism evidence="3 4">
    <name type="scientific">Halobellus salinus</name>
    <dbReference type="NCBI Taxonomy" id="931585"/>
    <lineage>
        <taxon>Archaea</taxon>
        <taxon>Methanobacteriati</taxon>
        <taxon>Methanobacteriota</taxon>
        <taxon>Stenosarchaea group</taxon>
        <taxon>Halobacteria</taxon>
        <taxon>Halobacteriales</taxon>
        <taxon>Haloferacaceae</taxon>
        <taxon>Halobellus</taxon>
    </lineage>
</organism>
<keyword evidence="1" id="KW-0175">Coiled coil</keyword>
<protein>
    <recommendedName>
        <fullName evidence="5">CopG family transcriptional regulator</fullName>
    </recommendedName>
</protein>
<proteinExistence type="predicted"/>
<dbReference type="RefSeq" id="WP_188786788.1">
    <property type="nucleotide sequence ID" value="NZ_BMOC01000008.1"/>
</dbReference>
<name>A0A830EAQ8_9EURY</name>
<evidence type="ECO:0000256" key="2">
    <source>
        <dbReference type="SAM" id="MobiDB-lite"/>
    </source>
</evidence>
<dbReference type="AlphaFoldDB" id="A0A830EAQ8"/>
<evidence type="ECO:0000313" key="3">
    <source>
        <dbReference type="EMBL" id="GGJ06171.1"/>
    </source>
</evidence>
<comment type="caution">
    <text evidence="3">The sequence shown here is derived from an EMBL/GenBank/DDBJ whole genome shotgun (WGS) entry which is preliminary data.</text>
</comment>
<dbReference type="SUPFAM" id="SSF57997">
    <property type="entry name" value="Tropomyosin"/>
    <property type="match status" value="1"/>
</dbReference>
<feature type="compositionally biased region" description="Low complexity" evidence="2">
    <location>
        <begin position="257"/>
        <end position="280"/>
    </location>
</feature>
<reference evidence="3" key="1">
    <citation type="journal article" date="2014" name="Int. J. Syst. Evol. Microbiol.">
        <title>Complete genome sequence of Corynebacterium casei LMG S-19264T (=DSM 44701T), isolated from a smear-ripened cheese.</title>
        <authorList>
            <consortium name="US DOE Joint Genome Institute (JGI-PGF)"/>
            <person name="Walter F."/>
            <person name="Albersmeier A."/>
            <person name="Kalinowski J."/>
            <person name="Ruckert C."/>
        </authorList>
    </citation>
    <scope>NUCLEOTIDE SEQUENCE</scope>
    <source>
        <strain evidence="3">JCM 14359</strain>
    </source>
</reference>
<accession>A0A830EAQ8</accession>
<sequence>MGSEPVEELPEDLEAWVAERAADSDASRVDVVRRLLAAHKLLDDHPGWLADAAVPGRTDVTVGPPSGVDEFDARASGLAERVEVLEGDLDEQIADVRQRVIQVKREADAKAPADHDHPSLERRVDEGFENYEEVLEYLTERAETLEDEADDRSARLRTVANAVVDLRRRVAALEREREKRDAVASLREAANRRGVPEAACGSCGESVHVGLLDEPACPHCESSFDGVESGGWFRPDTLTVGDRPALEPGPAASGPNATGSPETTGSSGATSSSPSDAGGAEPSGSDPSAAVAGERAEDRTHQGAGSGFGDIVNDESSGPNGDAEPASGSRGFAGDPAEGSDDTVSDDPLAPGGLSDERTEIDRDEEADDR</sequence>
<feature type="coiled-coil region" evidence="1">
    <location>
        <begin position="128"/>
        <end position="193"/>
    </location>
</feature>
<dbReference type="EMBL" id="BMOC01000008">
    <property type="protein sequence ID" value="GGJ06171.1"/>
    <property type="molecule type" value="Genomic_DNA"/>
</dbReference>
<evidence type="ECO:0000313" key="4">
    <source>
        <dbReference type="Proteomes" id="UP000653099"/>
    </source>
</evidence>
<evidence type="ECO:0008006" key="5">
    <source>
        <dbReference type="Google" id="ProtNLM"/>
    </source>
</evidence>
<gene>
    <name evidence="3" type="ORF">GCM10008995_15100</name>
</gene>
<reference evidence="3" key="2">
    <citation type="submission" date="2020-09" db="EMBL/GenBank/DDBJ databases">
        <authorList>
            <person name="Sun Q."/>
            <person name="Ohkuma M."/>
        </authorList>
    </citation>
    <scope>NUCLEOTIDE SEQUENCE</scope>
    <source>
        <strain evidence="3">JCM 14359</strain>
    </source>
</reference>
<dbReference type="Gene3D" id="1.10.287.1490">
    <property type="match status" value="1"/>
</dbReference>
<evidence type="ECO:0000256" key="1">
    <source>
        <dbReference type="SAM" id="Coils"/>
    </source>
</evidence>